<keyword evidence="1" id="KW-0812">Transmembrane</keyword>
<dbReference type="KEGG" id="plal:FXN65_14090"/>
<dbReference type="Proteomes" id="UP000327179">
    <property type="component" value="Chromosome"/>
</dbReference>
<keyword evidence="3" id="KW-1185">Reference proteome</keyword>
<keyword evidence="1" id="KW-1133">Transmembrane helix</keyword>
<keyword evidence="1" id="KW-0472">Membrane</keyword>
<organism evidence="2 3">
    <name type="scientific">Metapseudomonas lalkuanensis</name>
    <dbReference type="NCBI Taxonomy" id="2604832"/>
    <lineage>
        <taxon>Bacteria</taxon>
        <taxon>Pseudomonadati</taxon>
        <taxon>Pseudomonadota</taxon>
        <taxon>Gammaproteobacteria</taxon>
        <taxon>Pseudomonadales</taxon>
        <taxon>Pseudomonadaceae</taxon>
        <taxon>Metapseudomonas</taxon>
    </lineage>
</organism>
<dbReference type="AlphaFoldDB" id="A0A5J6QL70"/>
<gene>
    <name evidence="2" type="ORF">FXN65_14090</name>
</gene>
<reference evidence="2 3" key="1">
    <citation type="submission" date="2019-08" db="EMBL/GenBank/DDBJ databases">
        <title>Whole-genome Sequencing of e-waste polymer degrading bacterium Pseudomonas sp. strain PE08.</title>
        <authorList>
            <person name="Kirdat K."/>
            <person name="Debbarma P."/>
            <person name="Narawade N."/>
            <person name="Suyal D."/>
            <person name="Thorat V."/>
            <person name="Shouche Y."/>
            <person name="Goel R."/>
            <person name="Yadav A."/>
        </authorList>
    </citation>
    <scope>NUCLEOTIDE SEQUENCE [LARGE SCALE GENOMIC DNA]</scope>
    <source>
        <strain evidence="2 3">PE08</strain>
    </source>
</reference>
<proteinExistence type="predicted"/>
<accession>A0A5J6QL70</accession>
<evidence type="ECO:0000256" key="1">
    <source>
        <dbReference type="SAM" id="Phobius"/>
    </source>
</evidence>
<name>A0A5J6QL70_9GAMM</name>
<feature type="transmembrane region" description="Helical" evidence="1">
    <location>
        <begin position="85"/>
        <end position="102"/>
    </location>
</feature>
<dbReference type="PROSITE" id="PS51257">
    <property type="entry name" value="PROKAR_LIPOPROTEIN"/>
    <property type="match status" value="1"/>
</dbReference>
<dbReference type="EMBL" id="CP043311">
    <property type="protein sequence ID" value="QEY63137.1"/>
    <property type="molecule type" value="Genomic_DNA"/>
</dbReference>
<sequence>MSWFRFHQCSMLRMALVLWVLAFGVATSQGCLSYLPHDPASGHDEVSSRLHERSHQLHASGCLQFCENGATALKLKLGPVLLDQVLWSLLLILPAALLPAVLSPRFAALTFHLPAPPRPPARLRFVRFND</sequence>
<protein>
    <submittedName>
        <fullName evidence="2">Uncharacterized protein</fullName>
    </submittedName>
</protein>
<evidence type="ECO:0000313" key="3">
    <source>
        <dbReference type="Proteomes" id="UP000327179"/>
    </source>
</evidence>
<evidence type="ECO:0000313" key="2">
    <source>
        <dbReference type="EMBL" id="QEY63137.1"/>
    </source>
</evidence>